<dbReference type="Proteomes" id="UP000596977">
    <property type="component" value="Unassembled WGS sequence"/>
</dbReference>
<comment type="caution">
    <text evidence="1">The sequence shown here is derived from an EMBL/GenBank/DDBJ whole genome shotgun (WGS) entry which is preliminary data.</text>
</comment>
<keyword evidence="2" id="KW-1185">Reference proteome</keyword>
<name>A0A916VWM0_9HYPH</name>
<evidence type="ECO:0000313" key="2">
    <source>
        <dbReference type="Proteomes" id="UP000596977"/>
    </source>
</evidence>
<proteinExistence type="predicted"/>
<sequence>MLRILNFYMKRSSPHALGIFGVASARAGANPRRLSAVTTGVLWLASVTFRPPLGDPIGPEPA</sequence>
<evidence type="ECO:0000313" key="1">
    <source>
        <dbReference type="EMBL" id="GGA47621.1"/>
    </source>
</evidence>
<organism evidence="1 2">
    <name type="scientific">Pelagibacterium lentulum</name>
    <dbReference type="NCBI Taxonomy" id="2029865"/>
    <lineage>
        <taxon>Bacteria</taxon>
        <taxon>Pseudomonadati</taxon>
        <taxon>Pseudomonadota</taxon>
        <taxon>Alphaproteobacteria</taxon>
        <taxon>Hyphomicrobiales</taxon>
        <taxon>Devosiaceae</taxon>
        <taxon>Pelagibacterium</taxon>
    </lineage>
</organism>
<reference evidence="1 2" key="1">
    <citation type="journal article" date="2014" name="Int. J. Syst. Evol. Microbiol.">
        <title>Complete genome sequence of Corynebacterium casei LMG S-19264T (=DSM 44701T), isolated from a smear-ripened cheese.</title>
        <authorList>
            <consortium name="US DOE Joint Genome Institute (JGI-PGF)"/>
            <person name="Walter F."/>
            <person name="Albersmeier A."/>
            <person name="Kalinowski J."/>
            <person name="Ruckert C."/>
        </authorList>
    </citation>
    <scope>NUCLEOTIDE SEQUENCE [LARGE SCALE GENOMIC DNA]</scope>
    <source>
        <strain evidence="1 2">CGMCC 1.15896</strain>
    </source>
</reference>
<dbReference type="AlphaFoldDB" id="A0A916VWM0"/>
<protein>
    <submittedName>
        <fullName evidence="1">Uncharacterized protein</fullName>
    </submittedName>
</protein>
<accession>A0A916VWM0</accession>
<gene>
    <name evidence="1" type="ORF">GCM10011499_16800</name>
</gene>
<dbReference type="EMBL" id="BMKB01000002">
    <property type="protein sequence ID" value="GGA47621.1"/>
    <property type="molecule type" value="Genomic_DNA"/>
</dbReference>